<gene>
    <name evidence="1" type="ORF">C1645_842737</name>
</gene>
<name>A0A397S3X4_9GLOM</name>
<comment type="caution">
    <text evidence="1">The sequence shown here is derived from an EMBL/GenBank/DDBJ whole genome shotgun (WGS) entry which is preliminary data.</text>
</comment>
<keyword evidence="2" id="KW-1185">Reference proteome</keyword>
<reference evidence="1 2" key="1">
    <citation type="submission" date="2018-06" db="EMBL/GenBank/DDBJ databases">
        <title>Comparative genomics reveals the genomic features of Rhizophagus irregularis, R. cerebriforme, R. diaphanum and Gigaspora rosea, and their symbiotic lifestyle signature.</title>
        <authorList>
            <person name="Morin E."/>
            <person name="San Clemente H."/>
            <person name="Chen E.C.H."/>
            <person name="De La Providencia I."/>
            <person name="Hainaut M."/>
            <person name="Kuo A."/>
            <person name="Kohler A."/>
            <person name="Murat C."/>
            <person name="Tang N."/>
            <person name="Roy S."/>
            <person name="Loubradou J."/>
            <person name="Henrissat B."/>
            <person name="Grigoriev I.V."/>
            <person name="Corradi N."/>
            <person name="Roux C."/>
            <person name="Martin F.M."/>
        </authorList>
    </citation>
    <scope>NUCLEOTIDE SEQUENCE [LARGE SCALE GENOMIC DNA]</scope>
    <source>
        <strain evidence="1 2">DAOM 227022</strain>
    </source>
</reference>
<sequence>MNSLLETLPKKCYACESCQKFTATPNQENKCLVCGHYEAQHEQFLELQLQFQGVGLENKPNYRNNFTLPENPNQERERISNNNDISSFINSYSVRDRLRALNNQRSNSHQLNVHEMATFYAPSKTQIRSNSNFNEDYSKSHSNFRLKLTVIMLPFVNNNKIITIDTEKWEILSDLDLIQDIIFMDESAVGVEQKLIEAIPIIQETGWKVLRPTNQNSLNLIPFKPNETKTGQLIKS</sequence>
<dbReference type="AlphaFoldDB" id="A0A397S3X4"/>
<evidence type="ECO:0000313" key="1">
    <source>
        <dbReference type="EMBL" id="RIA78657.1"/>
    </source>
</evidence>
<proteinExistence type="predicted"/>
<accession>A0A397S3X4</accession>
<organism evidence="1 2">
    <name type="scientific">Glomus cerebriforme</name>
    <dbReference type="NCBI Taxonomy" id="658196"/>
    <lineage>
        <taxon>Eukaryota</taxon>
        <taxon>Fungi</taxon>
        <taxon>Fungi incertae sedis</taxon>
        <taxon>Mucoromycota</taxon>
        <taxon>Glomeromycotina</taxon>
        <taxon>Glomeromycetes</taxon>
        <taxon>Glomerales</taxon>
        <taxon>Glomeraceae</taxon>
        <taxon>Glomus</taxon>
    </lineage>
</organism>
<dbReference type="EMBL" id="QKYT01002471">
    <property type="protein sequence ID" value="RIA78657.1"/>
    <property type="molecule type" value="Genomic_DNA"/>
</dbReference>
<dbReference type="OrthoDB" id="2475107at2759"/>
<protein>
    <submittedName>
        <fullName evidence="1">Uncharacterized protein</fullName>
    </submittedName>
</protein>
<evidence type="ECO:0000313" key="2">
    <source>
        <dbReference type="Proteomes" id="UP000265703"/>
    </source>
</evidence>
<dbReference type="Proteomes" id="UP000265703">
    <property type="component" value="Unassembled WGS sequence"/>
</dbReference>